<keyword evidence="4" id="KW-0175">Coiled coil</keyword>
<protein>
    <submittedName>
        <fullName evidence="9">Uncharacterized protein</fullName>
    </submittedName>
</protein>
<dbReference type="Pfam" id="PF23559">
    <property type="entry name" value="WHD_DRP"/>
    <property type="match status" value="1"/>
</dbReference>
<evidence type="ECO:0000259" key="7">
    <source>
        <dbReference type="Pfam" id="PF23559"/>
    </source>
</evidence>
<feature type="domain" description="Disease resistance N-terminal" evidence="6">
    <location>
        <begin position="2"/>
        <end position="85"/>
    </location>
</feature>
<evidence type="ECO:0000259" key="6">
    <source>
        <dbReference type="Pfam" id="PF18052"/>
    </source>
</evidence>
<dbReference type="PANTHER" id="PTHR23155">
    <property type="entry name" value="DISEASE RESISTANCE PROTEIN RP"/>
    <property type="match status" value="1"/>
</dbReference>
<dbReference type="InterPro" id="IPR058922">
    <property type="entry name" value="WHD_DRP"/>
</dbReference>
<accession>A0AAV2D6I2</accession>
<dbReference type="InterPro" id="IPR041118">
    <property type="entry name" value="Rx_N"/>
</dbReference>
<dbReference type="Gene3D" id="3.80.10.10">
    <property type="entry name" value="Ribonuclease Inhibitor"/>
    <property type="match status" value="1"/>
</dbReference>
<dbReference type="CDD" id="cd14798">
    <property type="entry name" value="RX-CC_like"/>
    <property type="match status" value="1"/>
</dbReference>
<feature type="domain" description="Disease resistance protein winged helix" evidence="7">
    <location>
        <begin position="427"/>
        <end position="497"/>
    </location>
</feature>
<dbReference type="InterPro" id="IPR038005">
    <property type="entry name" value="RX-like_CC"/>
</dbReference>
<organism evidence="9 10">
    <name type="scientific">Linum trigynum</name>
    <dbReference type="NCBI Taxonomy" id="586398"/>
    <lineage>
        <taxon>Eukaryota</taxon>
        <taxon>Viridiplantae</taxon>
        <taxon>Streptophyta</taxon>
        <taxon>Embryophyta</taxon>
        <taxon>Tracheophyta</taxon>
        <taxon>Spermatophyta</taxon>
        <taxon>Magnoliopsida</taxon>
        <taxon>eudicotyledons</taxon>
        <taxon>Gunneridae</taxon>
        <taxon>Pentapetalae</taxon>
        <taxon>rosids</taxon>
        <taxon>fabids</taxon>
        <taxon>Malpighiales</taxon>
        <taxon>Linaceae</taxon>
        <taxon>Linum</taxon>
    </lineage>
</organism>
<dbReference type="GO" id="GO:0098542">
    <property type="term" value="P:defense response to other organism"/>
    <property type="evidence" value="ECO:0007669"/>
    <property type="project" value="TreeGrafter"/>
</dbReference>
<dbReference type="Gene3D" id="1.20.5.4130">
    <property type="match status" value="1"/>
</dbReference>
<dbReference type="PANTHER" id="PTHR23155:SF1232">
    <property type="entry name" value="OS09G0270700 PROTEIN"/>
    <property type="match status" value="1"/>
</dbReference>
<proteinExistence type="predicted"/>
<dbReference type="Proteomes" id="UP001497516">
    <property type="component" value="Chromosome 2"/>
</dbReference>
<evidence type="ECO:0000313" key="9">
    <source>
        <dbReference type="EMBL" id="CAL1367093.1"/>
    </source>
</evidence>
<dbReference type="PRINTS" id="PR00364">
    <property type="entry name" value="DISEASERSIST"/>
</dbReference>
<feature type="coiled-coil region" evidence="4">
    <location>
        <begin position="12"/>
        <end position="39"/>
    </location>
</feature>
<evidence type="ECO:0000256" key="1">
    <source>
        <dbReference type="ARBA" id="ARBA00022737"/>
    </source>
</evidence>
<dbReference type="Pfam" id="PF23598">
    <property type="entry name" value="LRR_14"/>
    <property type="match status" value="1"/>
</dbReference>
<gene>
    <name evidence="9" type="ORF">LTRI10_LOCUS10940</name>
</gene>
<dbReference type="InterPro" id="IPR027417">
    <property type="entry name" value="P-loop_NTPase"/>
</dbReference>
<dbReference type="InterPro" id="IPR044974">
    <property type="entry name" value="Disease_R_plants"/>
</dbReference>
<dbReference type="EMBL" id="OZ034815">
    <property type="protein sequence ID" value="CAL1367093.1"/>
    <property type="molecule type" value="Genomic_DNA"/>
</dbReference>
<dbReference type="AlphaFoldDB" id="A0AAV2D6I2"/>
<evidence type="ECO:0000259" key="5">
    <source>
        <dbReference type="Pfam" id="PF00931"/>
    </source>
</evidence>
<evidence type="ECO:0000256" key="4">
    <source>
        <dbReference type="SAM" id="Coils"/>
    </source>
</evidence>
<dbReference type="InterPro" id="IPR055414">
    <property type="entry name" value="LRR_R13L4/SHOC2-like"/>
</dbReference>
<keyword evidence="2" id="KW-0547">Nucleotide-binding</keyword>
<dbReference type="SUPFAM" id="SSF52058">
    <property type="entry name" value="L domain-like"/>
    <property type="match status" value="1"/>
</dbReference>
<name>A0AAV2D6I2_9ROSI</name>
<dbReference type="InterPro" id="IPR032675">
    <property type="entry name" value="LRR_dom_sf"/>
</dbReference>
<feature type="domain" description="NB-ARC" evidence="5">
    <location>
        <begin position="179"/>
        <end position="339"/>
    </location>
</feature>
<evidence type="ECO:0000256" key="2">
    <source>
        <dbReference type="ARBA" id="ARBA00022741"/>
    </source>
</evidence>
<dbReference type="Gene3D" id="3.40.50.300">
    <property type="entry name" value="P-loop containing nucleotide triphosphate hydrolases"/>
    <property type="match status" value="1"/>
</dbReference>
<evidence type="ECO:0000259" key="8">
    <source>
        <dbReference type="Pfam" id="PF23598"/>
    </source>
</evidence>
<keyword evidence="10" id="KW-1185">Reference proteome</keyword>
<dbReference type="FunFam" id="1.10.10.10:FF:000322">
    <property type="entry name" value="Probable disease resistance protein At1g63360"/>
    <property type="match status" value="1"/>
</dbReference>
<dbReference type="InterPro" id="IPR042197">
    <property type="entry name" value="Apaf_helical"/>
</dbReference>
<dbReference type="Pfam" id="PF00931">
    <property type="entry name" value="NB-ARC"/>
    <property type="match status" value="1"/>
</dbReference>
<dbReference type="Gene3D" id="1.10.8.430">
    <property type="entry name" value="Helical domain of apoptotic protease-activating factors"/>
    <property type="match status" value="1"/>
</dbReference>
<feature type="domain" description="Disease resistance R13L4/SHOC-2-like LRR" evidence="8">
    <location>
        <begin position="557"/>
        <end position="892"/>
    </location>
</feature>
<dbReference type="FunFam" id="3.40.50.300:FF:001091">
    <property type="entry name" value="Probable disease resistance protein At1g61300"/>
    <property type="match status" value="1"/>
</dbReference>
<dbReference type="Gene3D" id="1.10.10.10">
    <property type="entry name" value="Winged helix-like DNA-binding domain superfamily/Winged helix DNA-binding domain"/>
    <property type="match status" value="1"/>
</dbReference>
<evidence type="ECO:0000256" key="3">
    <source>
        <dbReference type="ARBA" id="ARBA00022821"/>
    </source>
</evidence>
<keyword evidence="1" id="KW-0677">Repeat</keyword>
<dbReference type="InterPro" id="IPR036388">
    <property type="entry name" value="WH-like_DNA-bd_sf"/>
</dbReference>
<dbReference type="Pfam" id="PF18052">
    <property type="entry name" value="Rx_N"/>
    <property type="match status" value="1"/>
</dbReference>
<keyword evidence="3" id="KW-0611">Plant defense</keyword>
<dbReference type="SUPFAM" id="SSF52540">
    <property type="entry name" value="P-loop containing nucleoside triphosphate hydrolases"/>
    <property type="match status" value="1"/>
</dbReference>
<sequence length="932" mass="106165">MDCLAQKLDSLLQSEAAMFEEARNEVEEIKAELAAMKSFLEDSEDPKATHSKSKQTHVAQVRDLVYDVEDIVDEFIHHRSKWQSSSLGTFSGYLRTALFFPLLFWERRQIAAKLKEITSLIKAIPERNQRYHQALIDDQATRNTAVFNAESALFLKEEDLVGIEPFQKQMVEWLTGGDKNPRRKTISVVGMGGSGKTTLVANVFNSPAVKRCFDCAAWITVSQSFAIEDLLRSLIKEFGIRKMEQLSRMAYRELVEMLVDYLEPKRYLVVLDDVWNANVWSQIKVWLPDEKNGSSVIVTTRIHDIAMYSSSSEDGNNVYNVKPLDKNKAMELFCIRVFFSSKKCPPHLQSLAADIVEKCQGLPLAIVSLAGLLSTKRCSVADWTTVYQNLQWELSNNQILQPIGSILLLSYYDLPYRLRRCFLYCCLFPEDYKIWCGRLTRLWMAEGFVEDEQANGVTPEEVAKRYLMELIGRNLLQFVDSELSVNDRMCRMHDMYREVGLTIASQEKLFFICDVGNPAAVSNEDDSEHHHHRLSIHRASKIHKQDVLRLMDGMSRIRSLFIFPSNGCCHFSLSELDCTQFRKLRVLDFEEAPIEELPDHIDSLFNLRFLNLFATPVKRLPSSIGRLQNLQTLDVVGTKIQALPKEVTELQKLRHLFTGYSKRTMARDCDGLHGIKLSAGSDIGTLKNLQSLRLVEASGHLVKQLRFMTQLVVLGITNLKGQAQMNDFCCSLKNLSLLQRLTIGTDNDVEILRLDRLGRSPPLPRLQYLSLFGKLDKFPRWICSLPSLVDLQMHRSCLPVEEDPLKHLHQLQSLSSIFLNNACQGTELVFPAGFANLKTMALKNFPGLKSMTIADGAMPGIKILQVSSCTNLKTVPQGIQHLNELEQLRLDIVPAELVESICGPDRRYVQHIPLVRCHYYSSSGKYIRKNLF</sequence>
<evidence type="ECO:0000313" key="10">
    <source>
        <dbReference type="Proteomes" id="UP001497516"/>
    </source>
</evidence>
<reference evidence="9 10" key="1">
    <citation type="submission" date="2024-04" db="EMBL/GenBank/DDBJ databases">
        <authorList>
            <person name="Fracassetti M."/>
        </authorList>
    </citation>
    <scope>NUCLEOTIDE SEQUENCE [LARGE SCALE GENOMIC DNA]</scope>
</reference>
<dbReference type="InterPro" id="IPR002182">
    <property type="entry name" value="NB-ARC"/>
</dbReference>
<dbReference type="GO" id="GO:0043531">
    <property type="term" value="F:ADP binding"/>
    <property type="evidence" value="ECO:0007669"/>
    <property type="project" value="InterPro"/>
</dbReference>